<dbReference type="AlphaFoldDB" id="N1V4Z8"/>
<accession>N1V4Z8</accession>
<dbReference type="CDD" id="cd00886">
    <property type="entry name" value="MogA_MoaB"/>
    <property type="match status" value="1"/>
</dbReference>
<name>N1V4Z8_9MICC</name>
<dbReference type="Pfam" id="PF00994">
    <property type="entry name" value="MoCF_biosynth"/>
    <property type="match status" value="1"/>
</dbReference>
<dbReference type="RefSeq" id="WP_005267944.1">
    <property type="nucleotide sequence ID" value="NZ_ANPE02000084.1"/>
</dbReference>
<dbReference type="Gene3D" id="3.40.980.10">
    <property type="entry name" value="MoaB/Mog-like domain"/>
    <property type="match status" value="1"/>
</dbReference>
<gene>
    <name evidence="4" type="ORF">D477_005881</name>
</gene>
<organism evidence="4 5">
    <name type="scientific">Arthrobacter crystallopoietes BAB-32</name>
    <dbReference type="NCBI Taxonomy" id="1246476"/>
    <lineage>
        <taxon>Bacteria</taxon>
        <taxon>Bacillati</taxon>
        <taxon>Actinomycetota</taxon>
        <taxon>Actinomycetes</taxon>
        <taxon>Micrococcales</taxon>
        <taxon>Micrococcaceae</taxon>
        <taxon>Crystallibacter</taxon>
    </lineage>
</organism>
<feature type="domain" description="MoaB/Mog" evidence="3">
    <location>
        <begin position="22"/>
        <end position="164"/>
    </location>
</feature>
<keyword evidence="4" id="KW-0808">Transferase</keyword>
<evidence type="ECO:0000313" key="4">
    <source>
        <dbReference type="EMBL" id="EMY35162.1"/>
    </source>
</evidence>
<comment type="caution">
    <text evidence="4">The sequence shown here is derived from an EMBL/GenBank/DDBJ whole genome shotgun (WGS) entry which is preliminary data.</text>
</comment>
<dbReference type="SUPFAM" id="SSF53218">
    <property type="entry name" value="Molybdenum cofactor biosynthesis proteins"/>
    <property type="match status" value="1"/>
</dbReference>
<dbReference type="PANTHER" id="PTHR43764:SF1">
    <property type="entry name" value="MOLYBDOPTERIN MOLYBDOTRANSFERASE"/>
    <property type="match status" value="1"/>
</dbReference>
<dbReference type="InterPro" id="IPR001453">
    <property type="entry name" value="MoaB/Mog_dom"/>
</dbReference>
<dbReference type="EMBL" id="ANPE02000084">
    <property type="protein sequence ID" value="EMY35162.1"/>
    <property type="molecule type" value="Genomic_DNA"/>
</dbReference>
<evidence type="ECO:0000313" key="5">
    <source>
        <dbReference type="Proteomes" id="UP000010729"/>
    </source>
</evidence>
<evidence type="ECO:0000256" key="2">
    <source>
        <dbReference type="ARBA" id="ARBA00023150"/>
    </source>
</evidence>
<comment type="pathway">
    <text evidence="1">Cofactor biosynthesis; molybdopterin biosynthesis.</text>
</comment>
<keyword evidence="5" id="KW-1185">Reference proteome</keyword>
<dbReference type="PANTHER" id="PTHR43764">
    <property type="entry name" value="MOLYBDENUM COFACTOR BIOSYNTHESIS"/>
    <property type="match status" value="1"/>
</dbReference>
<dbReference type="NCBIfam" id="TIGR00177">
    <property type="entry name" value="molyb_syn"/>
    <property type="match status" value="1"/>
</dbReference>
<dbReference type="OrthoDB" id="9794429at2"/>
<dbReference type="GO" id="GO:0006777">
    <property type="term" value="P:Mo-molybdopterin cofactor biosynthetic process"/>
    <property type="evidence" value="ECO:0007669"/>
    <property type="project" value="UniProtKB-KW"/>
</dbReference>
<dbReference type="InterPro" id="IPR036425">
    <property type="entry name" value="MoaB/Mog-like_dom_sf"/>
</dbReference>
<dbReference type="Proteomes" id="UP000010729">
    <property type="component" value="Unassembled WGS sequence"/>
</dbReference>
<dbReference type="SMART" id="SM00852">
    <property type="entry name" value="MoCF_biosynth"/>
    <property type="match status" value="1"/>
</dbReference>
<keyword evidence="4" id="KW-0548">Nucleotidyltransferase</keyword>
<evidence type="ECO:0000259" key="3">
    <source>
        <dbReference type="SMART" id="SM00852"/>
    </source>
</evidence>
<evidence type="ECO:0000256" key="1">
    <source>
        <dbReference type="ARBA" id="ARBA00005046"/>
    </source>
</evidence>
<proteinExistence type="predicted"/>
<sequence>MNHARPKHADANATGEVNRTAGVVIASNRAAAGTYPDRTGPVISQWLRDQGFDPLPVRVVPDGEPVKAALADLLAERPGVIITSGGTGITADDRTPEMTAGFLQKQLPGVAEAMRAAGAAKTPLAVLSRGLAGVSGTTFIVNLPGSAGGVRDGLDVLAPLLEHICTQLAGQRDAGHPAAPVPNSGGHHGH</sequence>
<dbReference type="InterPro" id="IPR051920">
    <property type="entry name" value="MPT_Adenylyltrnsfr/MoaC-Rel"/>
</dbReference>
<protein>
    <submittedName>
        <fullName evidence="4">Molybdopterin adenylyltransferase</fullName>
    </submittedName>
</protein>
<dbReference type="GO" id="GO:0016779">
    <property type="term" value="F:nucleotidyltransferase activity"/>
    <property type="evidence" value="ECO:0007669"/>
    <property type="project" value="UniProtKB-KW"/>
</dbReference>
<reference evidence="4 5" key="1">
    <citation type="journal article" date="2013" name="Genome Announc.">
        <title>Draft Genome Sequence of Arthrobacter crystallopoietes Strain BAB-32, Revealing Genes for Bioremediation.</title>
        <authorList>
            <person name="Joshi M.N."/>
            <person name="Pandit A.S."/>
            <person name="Sharma A."/>
            <person name="Pandya R.V."/>
            <person name="Desai S.M."/>
            <person name="Saxena A.K."/>
            <person name="Bagatharia S.B."/>
        </authorList>
    </citation>
    <scope>NUCLEOTIDE SEQUENCE [LARGE SCALE GENOMIC DNA]</scope>
    <source>
        <strain evidence="4 5">BAB-32</strain>
    </source>
</reference>
<keyword evidence="2" id="KW-0501">Molybdenum cofactor biosynthesis</keyword>